<dbReference type="EMBL" id="ABIK02000011">
    <property type="protein sequence ID" value="EDS74634.1"/>
    <property type="molecule type" value="Genomic_DNA"/>
</dbReference>
<dbReference type="EMBL" id="ABIK02000006">
    <property type="protein sequence ID" value="EDS75413.1"/>
    <property type="molecule type" value="Genomic_DNA"/>
</dbReference>
<proteinExistence type="predicted"/>
<feature type="transmembrane region" description="Helical" evidence="1">
    <location>
        <begin position="20"/>
        <end position="38"/>
    </location>
</feature>
<dbReference type="EMBL" id="ABIK02000004">
    <property type="protein sequence ID" value="EDS75884.1"/>
    <property type="molecule type" value="Genomic_DNA"/>
</dbReference>
<keyword evidence="1" id="KW-0812">Transmembrane</keyword>
<sequence length="39" mass="4630">MLDTVYLDKKQSYPYLDNFFGTIKTSCAFYMFLFSFLGN</sequence>
<protein>
    <submittedName>
        <fullName evidence="5">Uncharacterized protein</fullName>
    </submittedName>
</protein>
<reference evidence="5 8" key="2">
    <citation type="submission" date="2008-02" db="EMBL/GenBank/DDBJ databases">
        <authorList>
            <person name="Fulton L."/>
            <person name="Clifton S."/>
            <person name="Fulton B."/>
            <person name="Xu J."/>
            <person name="Minx P."/>
            <person name="Pepin K.H."/>
            <person name="Johnson M."/>
            <person name="Thiruvilangam P."/>
            <person name="Bhonagiri V."/>
            <person name="Nash W.E."/>
            <person name="Mardis E.R."/>
            <person name="Wilson R.K."/>
        </authorList>
    </citation>
    <scope>NUCLEOTIDE SEQUENCE [LARGE SCALE GENOMIC DNA]</scope>
    <source>
        <strain evidence="5 8">DSM 1552</strain>
    </source>
</reference>
<accession>B1BZ42</accession>
<dbReference type="EMBL" id="ABIK02000006">
    <property type="protein sequence ID" value="EDS75296.1"/>
    <property type="molecule type" value="Genomic_DNA"/>
</dbReference>
<evidence type="ECO:0000313" key="4">
    <source>
        <dbReference type="EMBL" id="EDS75413.1"/>
    </source>
</evidence>
<evidence type="ECO:0000313" key="5">
    <source>
        <dbReference type="EMBL" id="EDS75689.1"/>
    </source>
</evidence>
<evidence type="ECO:0000313" key="7">
    <source>
        <dbReference type="EMBL" id="EDS75884.1"/>
    </source>
</evidence>
<evidence type="ECO:0000256" key="1">
    <source>
        <dbReference type="SAM" id="Phobius"/>
    </source>
</evidence>
<gene>
    <name evidence="5" type="ORF">CLOSPI_00199</name>
    <name evidence="6" type="ORF">CLOSPI_00277</name>
    <name evidence="7" type="ORF">CLOSPI_00414</name>
    <name evidence="3" type="ORF">CLOSPI_00690</name>
    <name evidence="4" type="ORF">CLOSPI_00807</name>
    <name evidence="2" type="ORF">CLOSPI_01561</name>
</gene>
<evidence type="ECO:0000313" key="8">
    <source>
        <dbReference type="Proteomes" id="UP000004910"/>
    </source>
</evidence>
<keyword evidence="8" id="KW-1185">Reference proteome</keyword>
<comment type="caution">
    <text evidence="5">The sequence shown here is derived from an EMBL/GenBank/DDBJ whole genome shotgun (WGS) entry which is preliminary data.</text>
</comment>
<dbReference type="Proteomes" id="UP000004910">
    <property type="component" value="Unassembled WGS sequence"/>
</dbReference>
<name>B1BZ42_9FIRM</name>
<reference evidence="5 8" key="1">
    <citation type="submission" date="2008-02" db="EMBL/GenBank/DDBJ databases">
        <title>Draft genome sequence of Clostridium spiroforme (DSM 1552).</title>
        <authorList>
            <person name="Sudarsanam P."/>
            <person name="Ley R."/>
            <person name="Guruge J."/>
            <person name="Turnbaugh P.J."/>
            <person name="Mahowald M."/>
            <person name="Liep D."/>
            <person name="Gordon J."/>
        </authorList>
    </citation>
    <scope>NUCLEOTIDE SEQUENCE [LARGE SCALE GENOMIC DNA]</scope>
    <source>
        <strain evidence="5 8">DSM 1552</strain>
    </source>
</reference>
<evidence type="ECO:0000313" key="3">
    <source>
        <dbReference type="EMBL" id="EDS75296.1"/>
    </source>
</evidence>
<organism evidence="5 8">
    <name type="scientific">Thomasclavelia spiroformis DSM 1552</name>
    <dbReference type="NCBI Taxonomy" id="428126"/>
    <lineage>
        <taxon>Bacteria</taxon>
        <taxon>Bacillati</taxon>
        <taxon>Bacillota</taxon>
        <taxon>Erysipelotrichia</taxon>
        <taxon>Erysipelotrichales</taxon>
        <taxon>Coprobacillaceae</taxon>
        <taxon>Thomasclavelia</taxon>
    </lineage>
</organism>
<keyword evidence="1" id="KW-0472">Membrane</keyword>
<dbReference type="EMBL" id="ABIK02000004">
    <property type="protein sequence ID" value="EDS75689.1"/>
    <property type="molecule type" value="Genomic_DNA"/>
</dbReference>
<dbReference type="HOGENOM" id="CLU_3307563_0_0_9"/>
<dbReference type="AlphaFoldDB" id="B1BZ42"/>
<dbReference type="EMBL" id="ABIK02000004">
    <property type="protein sequence ID" value="EDS75758.1"/>
    <property type="molecule type" value="Genomic_DNA"/>
</dbReference>
<evidence type="ECO:0000313" key="6">
    <source>
        <dbReference type="EMBL" id="EDS75758.1"/>
    </source>
</evidence>
<keyword evidence="1" id="KW-1133">Transmembrane helix</keyword>
<evidence type="ECO:0000313" key="2">
    <source>
        <dbReference type="EMBL" id="EDS74634.1"/>
    </source>
</evidence>